<accession>A0A1X7VMG3</accession>
<dbReference type="EnsemblMetazoa" id="Aqu2.1.41581_001">
    <property type="protein sequence ID" value="Aqu2.1.41581_001"/>
    <property type="gene ID" value="Aqu2.1.41581"/>
</dbReference>
<sequence length="32" mass="3289">SPSLPPPSLSLLLLTEVSSFAGTTSTVSPDWT</sequence>
<evidence type="ECO:0000313" key="1">
    <source>
        <dbReference type="EnsemblMetazoa" id="Aqu2.1.41581_001"/>
    </source>
</evidence>
<reference evidence="1" key="1">
    <citation type="submission" date="2017-05" db="UniProtKB">
        <authorList>
            <consortium name="EnsemblMetazoa"/>
        </authorList>
    </citation>
    <scope>IDENTIFICATION</scope>
</reference>
<dbReference type="InParanoid" id="A0A1X7VMG3"/>
<proteinExistence type="predicted"/>
<protein>
    <submittedName>
        <fullName evidence="1">Uncharacterized protein</fullName>
    </submittedName>
</protein>
<dbReference type="AlphaFoldDB" id="A0A1X7VMG3"/>
<name>A0A1X7VMG3_AMPQE</name>
<organism evidence="1">
    <name type="scientific">Amphimedon queenslandica</name>
    <name type="common">Sponge</name>
    <dbReference type="NCBI Taxonomy" id="400682"/>
    <lineage>
        <taxon>Eukaryota</taxon>
        <taxon>Metazoa</taxon>
        <taxon>Porifera</taxon>
        <taxon>Demospongiae</taxon>
        <taxon>Heteroscleromorpha</taxon>
        <taxon>Haplosclerida</taxon>
        <taxon>Niphatidae</taxon>
        <taxon>Amphimedon</taxon>
    </lineage>
</organism>